<reference evidence="1" key="1">
    <citation type="journal article" date="2020" name="mSystems">
        <title>Genome- and Community-Level Interaction Insights into Carbon Utilization and Element Cycling Functions of Hydrothermarchaeota in Hydrothermal Sediment.</title>
        <authorList>
            <person name="Zhou Z."/>
            <person name="Liu Y."/>
            <person name="Xu W."/>
            <person name="Pan J."/>
            <person name="Luo Z.H."/>
            <person name="Li M."/>
        </authorList>
    </citation>
    <scope>NUCLEOTIDE SEQUENCE [LARGE SCALE GENOMIC DNA]</scope>
    <source>
        <strain evidence="1">HyVt-185</strain>
    </source>
</reference>
<protein>
    <submittedName>
        <fullName evidence="1">MBL fold metallo-hydrolase</fullName>
    </submittedName>
</protein>
<dbReference type="Proteomes" id="UP000885863">
    <property type="component" value="Unassembled WGS sequence"/>
</dbReference>
<dbReference type="Gene3D" id="3.60.15.10">
    <property type="entry name" value="Ribonuclease Z/Hydroxyacylglutathione hydrolase-like"/>
    <property type="match status" value="1"/>
</dbReference>
<dbReference type="AlphaFoldDB" id="A0A7C0X0P2"/>
<gene>
    <name evidence="1" type="ORF">ENG09_01740</name>
</gene>
<sequence length="210" mass="23560">MEIRWFGHASFGIFTSRGTILTDPFDESVGYRIPDIEPDVVLVSHEHYDHNNTKDLKGNPVIIRGSGIHKAIDVEFEGIRTYHDDAFGAKRGENTVFVFEVDGLRLCHLGDLGDIPADETLRAMKGSGIDILFTPVGGVYTIDWQGANKMIDLLKPKITIPMHFKTQACRLDIDPVDPFLEGKKYERMKVLTVDSDSISDIPPVVLLEYE</sequence>
<dbReference type="EMBL" id="DQZR01000070">
    <property type="protein sequence ID" value="HDM35965.1"/>
    <property type="molecule type" value="Genomic_DNA"/>
</dbReference>
<accession>A0A7C0X0P2</accession>
<dbReference type="Pfam" id="PF13483">
    <property type="entry name" value="Lactamase_B_3"/>
    <property type="match status" value="1"/>
</dbReference>
<dbReference type="SUPFAM" id="SSF56281">
    <property type="entry name" value="Metallo-hydrolase/oxidoreductase"/>
    <property type="match status" value="1"/>
</dbReference>
<organism evidence="1">
    <name type="scientific">Candidatus Syntropharchaeum butanivorans</name>
    <dbReference type="NCBI Taxonomy" id="1839936"/>
    <lineage>
        <taxon>Archaea</taxon>
        <taxon>Methanobacteriati</taxon>
        <taxon>Methanobacteriota</taxon>
        <taxon>Stenosarchaea group</taxon>
        <taxon>Methanomicrobia</taxon>
        <taxon>Methanosarcinales</taxon>
        <taxon>ANME-2 cluster</taxon>
        <taxon>Candidatus Syntropharchaeum</taxon>
    </lineage>
</organism>
<name>A0A7C0X0P2_9EURY</name>
<proteinExistence type="predicted"/>
<dbReference type="InterPro" id="IPR036866">
    <property type="entry name" value="RibonucZ/Hydroxyglut_hydro"/>
</dbReference>
<dbReference type="PANTHER" id="PTHR42967">
    <property type="entry name" value="METAL DEPENDENT HYDROLASE"/>
    <property type="match status" value="1"/>
</dbReference>
<comment type="caution">
    <text evidence="1">The sequence shown here is derived from an EMBL/GenBank/DDBJ whole genome shotgun (WGS) entry which is preliminary data.</text>
</comment>
<dbReference type="PANTHER" id="PTHR42967:SF1">
    <property type="entry name" value="MBL FOLD METALLO-HYDROLASE"/>
    <property type="match status" value="1"/>
</dbReference>
<evidence type="ECO:0000313" key="1">
    <source>
        <dbReference type="EMBL" id="HDM35965.1"/>
    </source>
</evidence>